<dbReference type="GeneID" id="110252295"/>
<evidence type="ECO:0000256" key="1">
    <source>
        <dbReference type="SAM" id="MobiDB-lite"/>
    </source>
</evidence>
<feature type="compositionally biased region" description="Polar residues" evidence="1">
    <location>
        <begin position="727"/>
        <end position="739"/>
    </location>
</feature>
<dbReference type="Pfam" id="PF25530">
    <property type="entry name" value="EF-hand_SWAP70_N"/>
    <property type="match status" value="1"/>
</dbReference>
<dbReference type="OMA" id="TEDETYK"/>
<dbReference type="Pfam" id="PF00169">
    <property type="entry name" value="PH"/>
    <property type="match status" value="1"/>
</dbReference>
<reference evidence="3" key="1">
    <citation type="submission" date="2022-11" db="UniProtKB">
        <authorList>
            <consortium name="EnsemblMetazoa"/>
        </authorList>
    </citation>
    <scope>IDENTIFICATION</scope>
</reference>
<dbReference type="RefSeq" id="XP_020914750.1">
    <property type="nucleotide sequence ID" value="XM_021059091.2"/>
</dbReference>
<name>A0A913Y3X7_EXADI</name>
<accession>A0A913Y3X7</accession>
<proteinExistence type="predicted"/>
<feature type="region of interest" description="Disordered" evidence="1">
    <location>
        <begin position="548"/>
        <end position="739"/>
    </location>
</feature>
<keyword evidence="4" id="KW-1185">Reference proteome</keyword>
<dbReference type="PANTHER" id="PTHR14383:SF5">
    <property type="entry name" value="RUN DOMAIN-CONTAINING PROTEIN"/>
    <property type="match status" value="1"/>
</dbReference>
<dbReference type="EnsemblMetazoa" id="XM_021059091.2">
    <property type="protein sequence ID" value="XP_020914750.1"/>
    <property type="gene ID" value="LOC110252295"/>
</dbReference>
<dbReference type="InterPro" id="IPR001849">
    <property type="entry name" value="PH_domain"/>
</dbReference>
<feature type="compositionally biased region" description="Acidic residues" evidence="1">
    <location>
        <begin position="570"/>
        <end position="595"/>
    </location>
</feature>
<feature type="domain" description="PH" evidence="2">
    <location>
        <begin position="217"/>
        <end position="313"/>
    </location>
</feature>
<organism evidence="3 4">
    <name type="scientific">Exaiptasia diaphana</name>
    <name type="common">Tropical sea anemone</name>
    <name type="synonym">Aiptasia pulchella</name>
    <dbReference type="NCBI Taxonomy" id="2652724"/>
    <lineage>
        <taxon>Eukaryota</taxon>
        <taxon>Metazoa</taxon>
        <taxon>Cnidaria</taxon>
        <taxon>Anthozoa</taxon>
        <taxon>Hexacorallia</taxon>
        <taxon>Actiniaria</taxon>
        <taxon>Aiptasiidae</taxon>
        <taxon>Exaiptasia</taxon>
    </lineage>
</organism>
<sequence length="739" mass="84985">MEGEGQDNEENVPVKLNTEVKNSIRHTFEALQLSNGRNSASGEVPKSKLQVLCASISRDLTIPYSSDDLDNYKADKKSLSCGEFVDYLEDELLPQGKNDEIHKQHKLFWTIVSQTFFKQNEHMLTEDETYKQWMMFNVLDIDETSRVHKEELGLLLEKACHAMGKVWNPTALNECSELEDLTFWQYLQCLEKHYLVDTDKSVYQEALEEIVDYVLNEVLMQGYVTKKGHMVKSTKNRWFVLKPENLCYYTNRSCTDKKGEVIININTKAAAIPDSKKYRFNVTCGDTKTNYDLEVRDQRTKQEWLVALQKAIANSGGQSVQRKERLQRRLERNEKKLAKLEEERRKREQENLLLEQQKELELLRQKYSDAEAQALVEAENLQDEIRRREELEKLHSELQQLLLAEKEAREAEAKARALQDELLLNEKKRLEEMEKMKAEKEKLLQEELKKRESLEERQKLQDKLLEEERQRLEELEKERQATEQAMREANEKLHAAEEASRRAAEEAKKKAREITTCTGLARPIGPHIPAFVTHRGIGAFCEEDFEKINKRKKVPPIVKPKPKRTAANGDDSESLETEENGSEVNDENVLENGDGDSEKAEENQGSFGDVEQEQNDEECTNDNNLDAENSEVQDGEGQADPNEQRSVEDGTTISSERREDNETPVQNQDATQEEDAVEKDGSQNQQDNIECSEESSEAKGIDSEPSDQVIKNTSAEEDKITHEDNTSSDSTEQQGDVDS</sequence>
<feature type="compositionally biased region" description="Basic and acidic residues" evidence="1">
    <location>
        <begin position="714"/>
        <end position="725"/>
    </location>
</feature>
<feature type="region of interest" description="Disordered" evidence="1">
    <location>
        <begin position="473"/>
        <end position="528"/>
    </location>
</feature>
<evidence type="ECO:0000259" key="2">
    <source>
        <dbReference type="PROSITE" id="PS50003"/>
    </source>
</evidence>
<dbReference type="PROSITE" id="PS50003">
    <property type="entry name" value="PH_DOMAIN"/>
    <property type="match status" value="1"/>
</dbReference>
<feature type="compositionally biased region" description="Acidic residues" evidence="1">
    <location>
        <begin position="610"/>
        <end position="620"/>
    </location>
</feature>
<dbReference type="OrthoDB" id="8434295at2759"/>
<dbReference type="SUPFAM" id="SSF50729">
    <property type="entry name" value="PH domain-like"/>
    <property type="match status" value="1"/>
</dbReference>
<dbReference type="KEGG" id="epa:110252295"/>
<evidence type="ECO:0000313" key="3">
    <source>
        <dbReference type="EnsemblMetazoa" id="XP_020914750.1"/>
    </source>
</evidence>
<feature type="compositionally biased region" description="Basic residues" evidence="1">
    <location>
        <begin position="549"/>
        <end position="564"/>
    </location>
</feature>
<dbReference type="PANTHER" id="PTHR14383">
    <property type="entry name" value="SWAP-70 RECOMBINASE"/>
    <property type="match status" value="1"/>
</dbReference>
<dbReference type="Gene3D" id="2.30.29.30">
    <property type="entry name" value="Pleckstrin-homology domain (PH domain)/Phosphotyrosine-binding domain (PTB)"/>
    <property type="match status" value="1"/>
</dbReference>
<feature type="compositionally biased region" description="Basic and acidic residues" evidence="1">
    <location>
        <begin position="473"/>
        <end position="508"/>
    </location>
</feature>
<evidence type="ECO:0000313" key="4">
    <source>
        <dbReference type="Proteomes" id="UP000887567"/>
    </source>
</evidence>
<dbReference type="SMART" id="SM00233">
    <property type="entry name" value="PH"/>
    <property type="match status" value="1"/>
</dbReference>
<dbReference type="InterPro" id="IPR011993">
    <property type="entry name" value="PH-like_dom_sf"/>
</dbReference>
<dbReference type="InterPro" id="IPR057836">
    <property type="entry name" value="EF-hand_SWAP70_N"/>
</dbReference>
<dbReference type="Proteomes" id="UP000887567">
    <property type="component" value="Unplaced"/>
</dbReference>
<protein>
    <recommendedName>
        <fullName evidence="2">PH domain-containing protein</fullName>
    </recommendedName>
</protein>
<dbReference type="AlphaFoldDB" id="A0A913Y3X7"/>